<name>A0A0G4BBL9_UNCK3</name>
<feature type="domain" description="Phosphoribosyltransferase" evidence="2">
    <location>
        <begin position="80"/>
        <end position="175"/>
    </location>
</feature>
<dbReference type="PANTHER" id="PTHR47505">
    <property type="entry name" value="DNA UTILIZATION PROTEIN YHGH"/>
    <property type="match status" value="1"/>
</dbReference>
<dbReference type="InterPro" id="IPR051910">
    <property type="entry name" value="ComF/GntX_DNA_util-trans"/>
</dbReference>
<dbReference type="InterPro" id="IPR000836">
    <property type="entry name" value="PRTase_dom"/>
</dbReference>
<dbReference type="Pfam" id="PF00156">
    <property type="entry name" value="Pribosyltran"/>
    <property type="match status" value="1"/>
</dbReference>
<dbReference type="Gene3D" id="3.40.50.2020">
    <property type="match status" value="1"/>
</dbReference>
<evidence type="ECO:0000313" key="3">
    <source>
        <dbReference type="EMBL" id="AKM85025.1"/>
    </source>
</evidence>
<dbReference type="GO" id="GO:0016757">
    <property type="term" value="F:glycosyltransferase activity"/>
    <property type="evidence" value="ECO:0007669"/>
    <property type="project" value="UniProtKB-KW"/>
</dbReference>
<dbReference type="InterPro" id="IPR029057">
    <property type="entry name" value="PRTase-like"/>
</dbReference>
<evidence type="ECO:0000313" key="4">
    <source>
        <dbReference type="Proteomes" id="UP000035659"/>
    </source>
</evidence>
<dbReference type="PANTHER" id="PTHR47505:SF1">
    <property type="entry name" value="DNA UTILIZATION PROTEIN YHGH"/>
    <property type="match status" value="1"/>
</dbReference>
<proteinExistence type="inferred from homology"/>
<dbReference type="PATRIC" id="fig|1620412.6.peg.569"/>
<dbReference type="Proteomes" id="UP000035659">
    <property type="component" value="Chromosome"/>
</dbReference>
<reference evidence="3 4" key="1">
    <citation type="journal article" date="2015" name="Nature">
        <title>rRNA introns, odd ribosomes, and small enigmatic genomes across a large radiation of phyla.</title>
        <authorList>
            <person name="Brown C.T."/>
            <person name="Hug L.A."/>
            <person name="Thomas B.C."/>
            <person name="Sharon I."/>
            <person name="Castelle C.J."/>
            <person name="Singh A."/>
            <person name="Wilkins M.J."/>
            <person name="Williams K.H."/>
            <person name="Banfield J.F."/>
        </authorList>
    </citation>
    <scope>NUCLEOTIDE SEQUENCE [LARGE SCALE GENOMIC DNA]</scope>
</reference>
<accession>A0A0G4BBL9</accession>
<keyword evidence="3" id="KW-0328">Glycosyltransferase</keyword>
<protein>
    <submittedName>
        <fullName evidence="3">ComFC, amidophosphoribosyltransferase</fullName>
    </submittedName>
</protein>
<dbReference type="EMBL" id="CP011216">
    <property type="protein sequence ID" value="AKM85025.1"/>
    <property type="molecule type" value="Genomic_DNA"/>
</dbReference>
<gene>
    <name evidence="3" type="ORF">VE98_C0001G0571</name>
</gene>
<evidence type="ECO:0000256" key="1">
    <source>
        <dbReference type="ARBA" id="ARBA00008007"/>
    </source>
</evidence>
<comment type="similarity">
    <text evidence="1">Belongs to the ComF/GntX family.</text>
</comment>
<dbReference type="CDD" id="cd06223">
    <property type="entry name" value="PRTases_typeI"/>
    <property type="match status" value="1"/>
</dbReference>
<organism evidence="3 4">
    <name type="scientific">candidate division Kazan bacterium GW2011_GWA1_50_15</name>
    <dbReference type="NCBI Taxonomy" id="1620412"/>
    <lineage>
        <taxon>Bacteria</taxon>
        <taxon>Bacteria division Kazan-3B-28</taxon>
    </lineage>
</organism>
<dbReference type="STRING" id="1620412.VE98_C0001G0571"/>
<dbReference type="AlphaFoldDB" id="A0A0G4BBL9"/>
<dbReference type="KEGG" id="bgw:VE98_C0001G0571"/>
<keyword evidence="3" id="KW-0808">Transferase</keyword>
<sequence length="176" mass="19236">MPRGRTCDTCRRHTHLSGVAVAAHFEIGPVRELVHELKYSGTIELAKLMGAMLAHTVATNGLTDFMLVPVPLHSGRLAGRGFNQAELLAQQVVERLEMVVRSALARVRPTGSQTKLTRLERLKNVQEAFRCRGEVADKNILLVDDVMTTGATLEECAVTLKKAGAKRVWAVVVARG</sequence>
<dbReference type="SUPFAM" id="SSF53271">
    <property type="entry name" value="PRTase-like"/>
    <property type="match status" value="1"/>
</dbReference>
<evidence type="ECO:0000259" key="2">
    <source>
        <dbReference type="Pfam" id="PF00156"/>
    </source>
</evidence>